<dbReference type="CDD" id="cd04014">
    <property type="entry name" value="C2_PKC_epsilon"/>
    <property type="match status" value="1"/>
</dbReference>
<protein>
    <recommendedName>
        <fullName evidence="2">protein kinase C</fullName>
        <ecNumber evidence="2">2.7.11.13</ecNumber>
    </recommendedName>
</protein>
<evidence type="ECO:0000259" key="17">
    <source>
        <dbReference type="PROSITE" id="PS50081"/>
    </source>
</evidence>
<dbReference type="InterPro" id="IPR046349">
    <property type="entry name" value="C1-like_sf"/>
</dbReference>
<dbReference type="Proteomes" id="UP000318571">
    <property type="component" value="Chromosome 7"/>
</dbReference>
<dbReference type="Pfam" id="PF00168">
    <property type="entry name" value="C2"/>
    <property type="match status" value="1"/>
</dbReference>
<dbReference type="GO" id="GO:0007200">
    <property type="term" value="P:phospholipase C-activating G protein-coupled receptor signaling pathway"/>
    <property type="evidence" value="ECO:0007669"/>
    <property type="project" value="TreeGrafter"/>
</dbReference>
<evidence type="ECO:0000256" key="11">
    <source>
        <dbReference type="ARBA" id="ARBA00022833"/>
    </source>
</evidence>
<name>A0A553P541_TIGCA</name>
<evidence type="ECO:0000313" key="18">
    <source>
        <dbReference type="EMBL" id="TRY72750.1"/>
    </source>
</evidence>
<dbReference type="InterPro" id="IPR002219">
    <property type="entry name" value="PKC_DAG/PE"/>
</dbReference>
<dbReference type="PRINTS" id="PR00008">
    <property type="entry name" value="DAGPEDOMAIN"/>
</dbReference>
<dbReference type="CDD" id="cd20835">
    <property type="entry name" value="C1_nPKC_epsilon-like_rpt1"/>
    <property type="match status" value="1"/>
</dbReference>
<dbReference type="InterPro" id="IPR000008">
    <property type="entry name" value="C2_dom"/>
</dbReference>
<keyword evidence="4" id="KW-0597">Phosphoprotein</keyword>
<evidence type="ECO:0000256" key="7">
    <source>
        <dbReference type="ARBA" id="ARBA00022737"/>
    </source>
</evidence>
<dbReference type="SMART" id="SM00239">
    <property type="entry name" value="C2"/>
    <property type="match status" value="1"/>
</dbReference>
<dbReference type="InterPro" id="IPR017892">
    <property type="entry name" value="Pkinase_C"/>
</dbReference>
<feature type="region of interest" description="Disordered" evidence="15">
    <location>
        <begin position="315"/>
        <end position="350"/>
    </location>
</feature>
<dbReference type="EMBL" id="VCGU01000008">
    <property type="protein sequence ID" value="TRY72750.1"/>
    <property type="molecule type" value="Genomic_DNA"/>
</dbReference>
<keyword evidence="10" id="KW-0418">Kinase</keyword>
<dbReference type="Gene3D" id="2.60.40.150">
    <property type="entry name" value="C2 domain"/>
    <property type="match status" value="1"/>
</dbReference>
<dbReference type="PANTHER" id="PTHR22968">
    <property type="entry name" value="PROTEIN KINASE C, MU"/>
    <property type="match status" value="1"/>
</dbReference>
<organism evidence="18 19">
    <name type="scientific">Tigriopus californicus</name>
    <name type="common">Marine copepod</name>
    <dbReference type="NCBI Taxonomy" id="6832"/>
    <lineage>
        <taxon>Eukaryota</taxon>
        <taxon>Metazoa</taxon>
        <taxon>Ecdysozoa</taxon>
        <taxon>Arthropoda</taxon>
        <taxon>Crustacea</taxon>
        <taxon>Multicrustacea</taxon>
        <taxon>Hexanauplia</taxon>
        <taxon>Copepoda</taxon>
        <taxon>Harpacticoida</taxon>
        <taxon>Harpacticidae</taxon>
        <taxon>Tigriopus</taxon>
    </lineage>
</organism>
<dbReference type="SUPFAM" id="SSF57889">
    <property type="entry name" value="Cysteine-rich domain"/>
    <property type="match status" value="2"/>
</dbReference>
<dbReference type="STRING" id="6832.A0A553P541"/>
<sequence length="467" mass="52909">MFNGRLKITVCGAKELQHTNFMTRLNISSELGRKEPAVMNLDPYVAIDVDEVAIERTSTKTKTREPTWNETFTTDLVRNSEQVGFTMWHDATMPPDDFIANCKVSLSDLIEKEDQPLHDLWVDLEPQGKLHCKIELQWASQEEQSQPMRQFKEQDGGFAGKQRRGAMKRRVHQVNSHKFMATFLRQPTFCSHCGDFIWGLGKQGYQCQVCVCVVHKRCHEFITTKCSGVKDAETNDDNQSARFNINVPHRFVVHTYRRFTWCDHCGSLLYGLYRQGLQCEVCKTNAHKRCQKNVANNCGINARQLADILNDMGMTPHKLTESSKPRKKPLGEGQSRSNTSQVSSSSATVSTANLGAVDGGEDAEEQAKLRLQIQAQREMEERLQKKGILQGKKECGEGDGKEPGAKNKKDVLNFDTEFTKEDPVLTPVNPELIRTINQDEFTGFSFYNTEFGRLQMTANTGHPGKKH</sequence>
<evidence type="ECO:0000313" key="19">
    <source>
        <dbReference type="Proteomes" id="UP000318571"/>
    </source>
</evidence>
<evidence type="ECO:0000256" key="10">
    <source>
        <dbReference type="ARBA" id="ARBA00022777"/>
    </source>
</evidence>
<dbReference type="GO" id="GO:0005829">
    <property type="term" value="C:cytosol"/>
    <property type="evidence" value="ECO:0007669"/>
    <property type="project" value="TreeGrafter"/>
</dbReference>
<feature type="region of interest" description="Disordered" evidence="15">
    <location>
        <begin position="382"/>
        <end position="409"/>
    </location>
</feature>
<evidence type="ECO:0000259" key="16">
    <source>
        <dbReference type="PROSITE" id="PS50004"/>
    </source>
</evidence>
<evidence type="ECO:0000256" key="13">
    <source>
        <dbReference type="ARBA" id="ARBA00047272"/>
    </source>
</evidence>
<dbReference type="SUPFAM" id="SSF49562">
    <property type="entry name" value="C2 domain (Calcium/lipid-binding domain, CaLB)"/>
    <property type="match status" value="1"/>
</dbReference>
<evidence type="ECO:0000256" key="8">
    <source>
        <dbReference type="ARBA" id="ARBA00022741"/>
    </source>
</evidence>
<dbReference type="AlphaFoldDB" id="A0A553P541"/>
<keyword evidence="5" id="KW-0808">Transferase</keyword>
<dbReference type="PROSITE" id="PS50081">
    <property type="entry name" value="ZF_DAG_PE_2"/>
    <property type="match status" value="2"/>
</dbReference>
<dbReference type="Pfam" id="PF00130">
    <property type="entry name" value="C1_1"/>
    <property type="match status" value="2"/>
</dbReference>
<evidence type="ECO:0000256" key="1">
    <source>
        <dbReference type="ARBA" id="ARBA00005490"/>
    </source>
</evidence>
<dbReference type="Pfam" id="PF00433">
    <property type="entry name" value="Pkinase_C"/>
    <property type="match status" value="1"/>
</dbReference>
<feature type="compositionally biased region" description="Low complexity" evidence="15">
    <location>
        <begin position="334"/>
        <end position="350"/>
    </location>
</feature>
<keyword evidence="11" id="KW-0862">Zinc</keyword>
<feature type="domain" description="Phorbol-ester/DAG-type" evidence="17">
    <location>
        <begin position="176"/>
        <end position="226"/>
    </location>
</feature>
<dbReference type="PROSITE" id="PS50004">
    <property type="entry name" value="C2"/>
    <property type="match status" value="1"/>
</dbReference>
<dbReference type="GO" id="GO:0016020">
    <property type="term" value="C:membrane"/>
    <property type="evidence" value="ECO:0007669"/>
    <property type="project" value="UniProtKB-SubCell"/>
</dbReference>
<dbReference type="OMA" id="KRCHEFI"/>
<evidence type="ECO:0000256" key="14">
    <source>
        <dbReference type="ARBA" id="ARBA00047470"/>
    </source>
</evidence>
<dbReference type="PROSITE" id="PS00479">
    <property type="entry name" value="ZF_DAG_PE_1"/>
    <property type="match status" value="1"/>
</dbReference>
<keyword evidence="6" id="KW-0479">Metal-binding</keyword>
<dbReference type="SMART" id="SM00109">
    <property type="entry name" value="C1"/>
    <property type="match status" value="2"/>
</dbReference>
<keyword evidence="8" id="KW-0547">Nucleotide-binding</keyword>
<evidence type="ECO:0000256" key="9">
    <source>
        <dbReference type="ARBA" id="ARBA00022771"/>
    </source>
</evidence>
<keyword evidence="3" id="KW-0723">Serine/threonine-protein kinase</keyword>
<dbReference type="GO" id="GO:0035556">
    <property type="term" value="P:intracellular signal transduction"/>
    <property type="evidence" value="ECO:0007669"/>
    <property type="project" value="TreeGrafter"/>
</dbReference>
<evidence type="ECO:0000256" key="6">
    <source>
        <dbReference type="ARBA" id="ARBA00022723"/>
    </source>
</evidence>
<dbReference type="FunFam" id="3.30.60.20:FF:000003">
    <property type="entry name" value="Protein kinase C delta"/>
    <property type="match status" value="1"/>
</dbReference>
<keyword evidence="7" id="KW-0677">Repeat</keyword>
<dbReference type="GO" id="GO:0005524">
    <property type="term" value="F:ATP binding"/>
    <property type="evidence" value="ECO:0007669"/>
    <property type="project" value="UniProtKB-KW"/>
</dbReference>
<dbReference type="EC" id="2.7.11.13" evidence="2"/>
<proteinExistence type="inferred from homology"/>
<dbReference type="GO" id="GO:0004697">
    <property type="term" value="F:diacylglycerol-dependent serine/threonine kinase activity"/>
    <property type="evidence" value="ECO:0007669"/>
    <property type="project" value="UniProtKB-EC"/>
</dbReference>
<dbReference type="InterPro" id="IPR035892">
    <property type="entry name" value="C2_domain_sf"/>
</dbReference>
<dbReference type="Gene3D" id="3.30.60.20">
    <property type="match status" value="2"/>
</dbReference>
<evidence type="ECO:0000256" key="3">
    <source>
        <dbReference type="ARBA" id="ARBA00022527"/>
    </source>
</evidence>
<keyword evidence="9" id="KW-0863">Zinc-finger</keyword>
<gene>
    <name evidence="18" type="ORF">TCAL_06715</name>
</gene>
<reference evidence="18 19" key="1">
    <citation type="journal article" date="2018" name="Nat. Ecol. Evol.">
        <title>Genomic signatures of mitonuclear coevolution across populations of Tigriopus californicus.</title>
        <authorList>
            <person name="Barreto F.S."/>
            <person name="Watson E.T."/>
            <person name="Lima T.G."/>
            <person name="Willett C.S."/>
            <person name="Edmands S."/>
            <person name="Li W."/>
            <person name="Burton R.S."/>
        </authorList>
    </citation>
    <scope>NUCLEOTIDE SEQUENCE [LARGE SCALE GENOMIC DNA]</scope>
    <source>
        <strain evidence="18 19">San Diego</strain>
    </source>
</reference>
<dbReference type="InterPro" id="IPR020454">
    <property type="entry name" value="DAG/PE-bd"/>
</dbReference>
<comment type="similarity">
    <text evidence="1">Belongs to the protein kinase superfamily. AGC Ser/Thr protein kinase family. PKC subfamily.</text>
</comment>
<feature type="domain" description="Phorbol-ester/DAG-type" evidence="17">
    <location>
        <begin position="248"/>
        <end position="298"/>
    </location>
</feature>
<comment type="caution">
    <text evidence="18">The sequence shown here is derived from an EMBL/GenBank/DDBJ whole genome shotgun (WGS) entry which is preliminary data.</text>
</comment>
<evidence type="ECO:0000256" key="4">
    <source>
        <dbReference type="ARBA" id="ARBA00022553"/>
    </source>
</evidence>
<dbReference type="Gene3D" id="3.30.200.20">
    <property type="entry name" value="Phosphorylase Kinase, domain 1"/>
    <property type="match status" value="1"/>
</dbReference>
<accession>A0A553P541</accession>
<dbReference type="PANTHER" id="PTHR22968:SF14">
    <property type="entry name" value="PROTEIN KINASE C"/>
    <property type="match status" value="1"/>
</dbReference>
<keyword evidence="19" id="KW-1185">Reference proteome</keyword>
<evidence type="ECO:0000256" key="2">
    <source>
        <dbReference type="ARBA" id="ARBA00012429"/>
    </source>
</evidence>
<evidence type="ECO:0000256" key="5">
    <source>
        <dbReference type="ARBA" id="ARBA00022679"/>
    </source>
</evidence>
<feature type="compositionally biased region" description="Basic and acidic residues" evidence="15">
    <location>
        <begin position="391"/>
        <end position="409"/>
    </location>
</feature>
<dbReference type="FunFam" id="3.30.60.20:FF:000063">
    <property type="entry name" value="Protein kinase C"/>
    <property type="match status" value="1"/>
</dbReference>
<comment type="catalytic activity">
    <reaction evidence="13">
        <text>L-threonyl-[protein] + ATP = O-phospho-L-threonyl-[protein] + ADP + H(+)</text>
        <dbReference type="Rhea" id="RHEA:46608"/>
        <dbReference type="Rhea" id="RHEA-COMP:11060"/>
        <dbReference type="Rhea" id="RHEA-COMP:11605"/>
        <dbReference type="ChEBI" id="CHEBI:15378"/>
        <dbReference type="ChEBI" id="CHEBI:30013"/>
        <dbReference type="ChEBI" id="CHEBI:30616"/>
        <dbReference type="ChEBI" id="CHEBI:61977"/>
        <dbReference type="ChEBI" id="CHEBI:456216"/>
        <dbReference type="EC" id="2.7.11.13"/>
    </reaction>
</comment>
<keyword evidence="12" id="KW-0067">ATP-binding</keyword>
<dbReference type="GO" id="GO:0008270">
    <property type="term" value="F:zinc ion binding"/>
    <property type="evidence" value="ECO:0007669"/>
    <property type="project" value="UniProtKB-KW"/>
</dbReference>
<dbReference type="CDD" id="cd20838">
    <property type="entry name" value="C1_nPKC_epsilon-like_rpt2"/>
    <property type="match status" value="1"/>
</dbReference>
<evidence type="ECO:0000256" key="15">
    <source>
        <dbReference type="SAM" id="MobiDB-lite"/>
    </source>
</evidence>
<feature type="domain" description="C2" evidence="16">
    <location>
        <begin position="1"/>
        <end position="122"/>
    </location>
</feature>
<evidence type="ECO:0000256" key="12">
    <source>
        <dbReference type="ARBA" id="ARBA00022840"/>
    </source>
</evidence>
<comment type="catalytic activity">
    <reaction evidence="14">
        <text>L-seryl-[protein] + ATP = O-phospho-L-seryl-[protein] + ADP + H(+)</text>
        <dbReference type="Rhea" id="RHEA:17989"/>
        <dbReference type="Rhea" id="RHEA-COMP:9863"/>
        <dbReference type="Rhea" id="RHEA-COMP:11604"/>
        <dbReference type="ChEBI" id="CHEBI:15378"/>
        <dbReference type="ChEBI" id="CHEBI:29999"/>
        <dbReference type="ChEBI" id="CHEBI:30616"/>
        <dbReference type="ChEBI" id="CHEBI:83421"/>
        <dbReference type="ChEBI" id="CHEBI:456216"/>
        <dbReference type="EC" id="2.7.11.13"/>
    </reaction>
</comment>